<dbReference type="AlphaFoldDB" id="A0A229P362"/>
<dbReference type="InterPro" id="IPR017871">
    <property type="entry name" value="ABC_transporter-like_CS"/>
</dbReference>
<accession>A0A229P362</accession>
<evidence type="ECO:0000259" key="10">
    <source>
        <dbReference type="PROSITE" id="PS50893"/>
    </source>
</evidence>
<dbReference type="InterPro" id="IPR003593">
    <property type="entry name" value="AAA+_ATPase"/>
</dbReference>
<dbReference type="EMBL" id="NMUQ01000001">
    <property type="protein sequence ID" value="OXM16558.1"/>
    <property type="molecule type" value="Genomic_DNA"/>
</dbReference>
<evidence type="ECO:0000256" key="6">
    <source>
        <dbReference type="ARBA" id="ARBA00022840"/>
    </source>
</evidence>
<dbReference type="Pfam" id="PF00005">
    <property type="entry name" value="ABC_tran"/>
    <property type="match status" value="1"/>
</dbReference>
<dbReference type="GO" id="GO:0005524">
    <property type="term" value="F:ATP binding"/>
    <property type="evidence" value="ECO:0007669"/>
    <property type="project" value="UniProtKB-KW"/>
</dbReference>
<keyword evidence="2" id="KW-0813">Transport</keyword>
<name>A0A229P362_9BACL</name>
<evidence type="ECO:0000256" key="7">
    <source>
        <dbReference type="ARBA" id="ARBA00022989"/>
    </source>
</evidence>
<evidence type="ECO:0000256" key="1">
    <source>
        <dbReference type="ARBA" id="ARBA00004651"/>
    </source>
</evidence>
<dbReference type="PROSITE" id="PS50893">
    <property type="entry name" value="ABC_TRANSPORTER_2"/>
    <property type="match status" value="1"/>
</dbReference>
<comment type="caution">
    <text evidence="12">The sequence shown here is derived from an EMBL/GenBank/DDBJ whole genome shotgun (WGS) entry which is preliminary data.</text>
</comment>
<evidence type="ECO:0000256" key="9">
    <source>
        <dbReference type="SAM" id="Phobius"/>
    </source>
</evidence>
<dbReference type="InterPro" id="IPR039421">
    <property type="entry name" value="Type_1_exporter"/>
</dbReference>
<evidence type="ECO:0000256" key="4">
    <source>
        <dbReference type="ARBA" id="ARBA00022692"/>
    </source>
</evidence>
<dbReference type="SUPFAM" id="SSF52540">
    <property type="entry name" value="P-loop containing nucleoside triphosphate hydrolases"/>
    <property type="match status" value="1"/>
</dbReference>
<evidence type="ECO:0000313" key="12">
    <source>
        <dbReference type="EMBL" id="OXM16558.1"/>
    </source>
</evidence>
<dbReference type="Proteomes" id="UP000215145">
    <property type="component" value="Unassembled WGS sequence"/>
</dbReference>
<keyword evidence="7 9" id="KW-1133">Transmembrane helix</keyword>
<dbReference type="PROSITE" id="PS50929">
    <property type="entry name" value="ABC_TM1F"/>
    <property type="match status" value="1"/>
</dbReference>
<dbReference type="InterPro" id="IPR027417">
    <property type="entry name" value="P-loop_NTPase"/>
</dbReference>
<dbReference type="Pfam" id="PF00664">
    <property type="entry name" value="ABC_membrane"/>
    <property type="match status" value="1"/>
</dbReference>
<protein>
    <submittedName>
        <fullName evidence="12">Multidrug ABC transporter ATP-binding protein</fullName>
    </submittedName>
</protein>
<feature type="transmembrane region" description="Helical" evidence="9">
    <location>
        <begin position="156"/>
        <end position="176"/>
    </location>
</feature>
<dbReference type="GO" id="GO:0005886">
    <property type="term" value="C:plasma membrane"/>
    <property type="evidence" value="ECO:0007669"/>
    <property type="project" value="UniProtKB-SubCell"/>
</dbReference>
<keyword evidence="13" id="KW-1185">Reference proteome</keyword>
<sequence length="591" mass="66179">MEVFRQLKPFYWVERKFIFASILCLASATALGLVYPNLLRYLIDDVVKPENWGPVPTLSLIVVCVVSLKGFMNFLSGFFGGRLGNRVAYRLRNASYSKLHELSYTYYDTAKTGDLMSRLTADLEAIRQFIGFGFAQILNMFLMVLFGGLMMMSMDWQLTLITLAAMPLLIFTALRFEKNIHPAFREMRQALSHMTTAVQENVSGVRTVKSFAREAHEVEKFSVRSTAYQTNQVGAATIWARYFPIMELLANLSVVILLIAGGFRVIDNALTLGELVAFFSLIWYIIGPMWGIGFHINNYTQFKASGERVLELLNQYVHVKSVPDAVVLDKKYVKGHVRFENVTFNYADKEPALTDISFNAAPGSVIGLLGGTGSGKSTIIQLLMHAYNVKHGKITVDGLDIRNVDVQSLRSQIATVFQETFLFSASIRDNIAYANKDASTEEIERAAKLAKAHDFIMELPLGYETLVGERGMGLSGGQKQRIAIARALIRNPHILILDDATSAVDMETEHEIQAGFKELMKGRTTFIIAHRISSLKDADEILVLDKGKIVQRGKHNQLVRQRGPYQEVYNIQYADRPQHDDGESLTKGGTA</sequence>
<feature type="transmembrane region" description="Helical" evidence="9">
    <location>
        <begin position="58"/>
        <end position="80"/>
    </location>
</feature>
<organism evidence="12 13">
    <name type="scientific">Paenibacillus herberti</name>
    <dbReference type="NCBI Taxonomy" id="1619309"/>
    <lineage>
        <taxon>Bacteria</taxon>
        <taxon>Bacillati</taxon>
        <taxon>Bacillota</taxon>
        <taxon>Bacilli</taxon>
        <taxon>Bacillales</taxon>
        <taxon>Paenibacillaceae</taxon>
        <taxon>Paenibacillus</taxon>
    </lineage>
</organism>
<feature type="transmembrane region" description="Helical" evidence="9">
    <location>
        <begin position="17"/>
        <end position="38"/>
    </location>
</feature>
<dbReference type="InterPro" id="IPR003439">
    <property type="entry name" value="ABC_transporter-like_ATP-bd"/>
</dbReference>
<dbReference type="PANTHER" id="PTHR43394">
    <property type="entry name" value="ATP-DEPENDENT PERMEASE MDL1, MITOCHONDRIAL"/>
    <property type="match status" value="1"/>
</dbReference>
<feature type="transmembrane region" description="Helical" evidence="9">
    <location>
        <begin position="272"/>
        <end position="293"/>
    </location>
</feature>
<evidence type="ECO:0000313" key="13">
    <source>
        <dbReference type="Proteomes" id="UP000215145"/>
    </source>
</evidence>
<dbReference type="InterPro" id="IPR011527">
    <property type="entry name" value="ABC1_TM_dom"/>
</dbReference>
<keyword evidence="6 12" id="KW-0067">ATP-binding</keyword>
<dbReference type="SUPFAM" id="SSF90123">
    <property type="entry name" value="ABC transporter transmembrane region"/>
    <property type="match status" value="1"/>
</dbReference>
<dbReference type="CDD" id="cd18542">
    <property type="entry name" value="ABC_6TM_YknU_like"/>
    <property type="match status" value="1"/>
</dbReference>
<comment type="subcellular location">
    <subcellularLocation>
        <location evidence="1">Cell membrane</location>
        <topology evidence="1">Multi-pass membrane protein</topology>
    </subcellularLocation>
</comment>
<keyword evidence="4 9" id="KW-0812">Transmembrane</keyword>
<dbReference type="GO" id="GO:0016887">
    <property type="term" value="F:ATP hydrolysis activity"/>
    <property type="evidence" value="ECO:0007669"/>
    <property type="project" value="InterPro"/>
</dbReference>
<proteinExistence type="predicted"/>
<dbReference type="PANTHER" id="PTHR43394:SF1">
    <property type="entry name" value="ATP-BINDING CASSETTE SUB-FAMILY B MEMBER 10, MITOCHONDRIAL"/>
    <property type="match status" value="1"/>
</dbReference>
<dbReference type="PROSITE" id="PS00211">
    <property type="entry name" value="ABC_TRANSPORTER_1"/>
    <property type="match status" value="1"/>
</dbReference>
<evidence type="ECO:0000256" key="2">
    <source>
        <dbReference type="ARBA" id="ARBA00022448"/>
    </source>
</evidence>
<keyword evidence="5" id="KW-0547">Nucleotide-binding</keyword>
<dbReference type="Gene3D" id="1.20.1560.10">
    <property type="entry name" value="ABC transporter type 1, transmembrane domain"/>
    <property type="match status" value="1"/>
</dbReference>
<keyword evidence="3" id="KW-1003">Cell membrane</keyword>
<dbReference type="FunFam" id="3.40.50.300:FF:000221">
    <property type="entry name" value="Multidrug ABC transporter ATP-binding protein"/>
    <property type="match status" value="1"/>
</dbReference>
<keyword evidence="8 9" id="KW-0472">Membrane</keyword>
<dbReference type="OrthoDB" id="9770415at2"/>
<dbReference type="RefSeq" id="WP_089523642.1">
    <property type="nucleotide sequence ID" value="NZ_NMUQ01000001.1"/>
</dbReference>
<evidence type="ECO:0000259" key="11">
    <source>
        <dbReference type="PROSITE" id="PS50929"/>
    </source>
</evidence>
<dbReference type="GO" id="GO:0015421">
    <property type="term" value="F:ABC-type oligopeptide transporter activity"/>
    <property type="evidence" value="ECO:0007669"/>
    <property type="project" value="TreeGrafter"/>
</dbReference>
<evidence type="ECO:0000256" key="3">
    <source>
        <dbReference type="ARBA" id="ARBA00022475"/>
    </source>
</evidence>
<dbReference type="InterPro" id="IPR036640">
    <property type="entry name" value="ABC1_TM_sf"/>
</dbReference>
<evidence type="ECO:0000256" key="5">
    <source>
        <dbReference type="ARBA" id="ARBA00022741"/>
    </source>
</evidence>
<feature type="domain" description="ABC transporter" evidence="10">
    <location>
        <begin position="337"/>
        <end position="571"/>
    </location>
</feature>
<gene>
    <name evidence="12" type="ORF">CGZ75_07805</name>
</gene>
<feature type="domain" description="ABC transmembrane type-1" evidence="11">
    <location>
        <begin position="19"/>
        <end position="301"/>
    </location>
</feature>
<feature type="transmembrane region" description="Helical" evidence="9">
    <location>
        <begin position="129"/>
        <end position="150"/>
    </location>
</feature>
<dbReference type="SMART" id="SM00382">
    <property type="entry name" value="AAA"/>
    <property type="match status" value="1"/>
</dbReference>
<reference evidence="12 13" key="1">
    <citation type="submission" date="2017-07" db="EMBL/GenBank/DDBJ databases">
        <title>Paenibacillus herberti R33 genome sequencing and assembly.</title>
        <authorList>
            <person name="Su W."/>
        </authorList>
    </citation>
    <scope>NUCLEOTIDE SEQUENCE [LARGE SCALE GENOMIC DNA]</scope>
    <source>
        <strain evidence="12 13">R33</strain>
    </source>
</reference>
<evidence type="ECO:0000256" key="8">
    <source>
        <dbReference type="ARBA" id="ARBA00023136"/>
    </source>
</evidence>
<dbReference type="Gene3D" id="3.40.50.300">
    <property type="entry name" value="P-loop containing nucleotide triphosphate hydrolases"/>
    <property type="match status" value="1"/>
</dbReference>
<feature type="transmembrane region" description="Helical" evidence="9">
    <location>
        <begin position="248"/>
        <end position="266"/>
    </location>
</feature>